<dbReference type="InterPro" id="IPR037171">
    <property type="entry name" value="NagB/RpiA_transferase-like"/>
</dbReference>
<dbReference type="Proteomes" id="UP001596250">
    <property type="component" value="Unassembled WGS sequence"/>
</dbReference>
<evidence type="ECO:0000259" key="1">
    <source>
        <dbReference type="Pfam" id="PF02589"/>
    </source>
</evidence>
<gene>
    <name evidence="2" type="ORF">ACFPXP_04885</name>
</gene>
<protein>
    <submittedName>
        <fullName evidence="2">Lactate utilization protein C</fullName>
    </submittedName>
</protein>
<accession>A0ABW1IL14</accession>
<dbReference type="InterPro" id="IPR003741">
    <property type="entry name" value="LUD_dom"/>
</dbReference>
<proteinExistence type="predicted"/>
<sequence>MTRPGISEEQFFNRITERLRRPGGRIPEEKPKHPFRGAPDFWQSYELDLEDRVKQFMDHFHSTGGHTVRLENDQAAADWIERHIKETHAQNIIYQNEPSLRAMELEGQLPDLKWKVWDGAEGVSLLHDSSEADIGIVMADYGACHTGTVVCMSGRYKGRSVSLLPTQLIVILPISRLKTRLGEVMEELNALNGNLPAGIHFISGPSRSADIENDLTIGVHGPGIVYVLLVG</sequence>
<dbReference type="SUPFAM" id="SSF100950">
    <property type="entry name" value="NagB/RpiA/CoA transferase-like"/>
    <property type="match status" value="1"/>
</dbReference>
<dbReference type="EMBL" id="JBHSQV010000031">
    <property type="protein sequence ID" value="MFC5985763.1"/>
    <property type="molecule type" value="Genomic_DNA"/>
</dbReference>
<name>A0ABW1IL14_9BACL</name>
<keyword evidence="3" id="KW-1185">Reference proteome</keyword>
<organism evidence="2 3">
    <name type="scientific">Marinicrinis lubricantis</name>
    <dbReference type="NCBI Taxonomy" id="2086470"/>
    <lineage>
        <taxon>Bacteria</taxon>
        <taxon>Bacillati</taxon>
        <taxon>Bacillota</taxon>
        <taxon>Bacilli</taxon>
        <taxon>Bacillales</taxon>
        <taxon>Paenibacillaceae</taxon>
    </lineage>
</organism>
<evidence type="ECO:0000313" key="3">
    <source>
        <dbReference type="Proteomes" id="UP001596250"/>
    </source>
</evidence>
<dbReference type="Pfam" id="PF02589">
    <property type="entry name" value="LUD_dom"/>
    <property type="match status" value="1"/>
</dbReference>
<feature type="domain" description="LUD" evidence="1">
    <location>
        <begin position="54"/>
        <end position="230"/>
    </location>
</feature>
<dbReference type="InterPro" id="IPR024185">
    <property type="entry name" value="FTHF_cligase-like_sf"/>
</dbReference>
<dbReference type="PANTHER" id="PTHR43682:SF1">
    <property type="entry name" value="LACTATE UTILIZATION PROTEIN C"/>
    <property type="match status" value="1"/>
</dbReference>
<dbReference type="PANTHER" id="PTHR43682">
    <property type="entry name" value="LACTATE UTILIZATION PROTEIN C"/>
    <property type="match status" value="1"/>
</dbReference>
<comment type="caution">
    <text evidence="2">The sequence shown here is derived from an EMBL/GenBank/DDBJ whole genome shotgun (WGS) entry which is preliminary data.</text>
</comment>
<reference evidence="3" key="1">
    <citation type="journal article" date="2019" name="Int. J. Syst. Evol. Microbiol.">
        <title>The Global Catalogue of Microorganisms (GCM) 10K type strain sequencing project: providing services to taxonomists for standard genome sequencing and annotation.</title>
        <authorList>
            <consortium name="The Broad Institute Genomics Platform"/>
            <consortium name="The Broad Institute Genome Sequencing Center for Infectious Disease"/>
            <person name="Wu L."/>
            <person name="Ma J."/>
        </authorList>
    </citation>
    <scope>NUCLEOTIDE SEQUENCE [LARGE SCALE GENOMIC DNA]</scope>
    <source>
        <strain evidence="3">CCM 8749</strain>
    </source>
</reference>
<dbReference type="RefSeq" id="WP_379892927.1">
    <property type="nucleotide sequence ID" value="NZ_CBCSCT010000023.1"/>
</dbReference>
<dbReference type="Gene3D" id="3.40.50.10420">
    <property type="entry name" value="NagB/RpiA/CoA transferase-like"/>
    <property type="match status" value="1"/>
</dbReference>
<evidence type="ECO:0000313" key="2">
    <source>
        <dbReference type="EMBL" id="MFC5985763.1"/>
    </source>
</evidence>